<feature type="transmembrane region" description="Helical" evidence="3">
    <location>
        <begin position="61"/>
        <end position="82"/>
    </location>
</feature>
<dbReference type="GO" id="GO:0005886">
    <property type="term" value="C:plasma membrane"/>
    <property type="evidence" value="ECO:0007669"/>
    <property type="project" value="TreeGrafter"/>
</dbReference>
<dbReference type="GO" id="GO:0098703">
    <property type="term" value="P:calcium ion import across plasma membrane"/>
    <property type="evidence" value="ECO:0007669"/>
    <property type="project" value="TreeGrafter"/>
</dbReference>
<keyword evidence="3" id="KW-1133">Transmembrane helix</keyword>
<dbReference type="PANTHER" id="PTHR10582:SF2">
    <property type="entry name" value="INACTIVE"/>
    <property type="match status" value="1"/>
</dbReference>
<proteinExistence type="predicted"/>
<dbReference type="AlphaFoldDB" id="A0A7S0QU18"/>
<dbReference type="EMBL" id="HBEZ01047084">
    <property type="protein sequence ID" value="CAD8649140.1"/>
    <property type="molecule type" value="Transcribed_RNA"/>
</dbReference>
<evidence type="ECO:0000313" key="5">
    <source>
        <dbReference type="EMBL" id="CAD8649140.1"/>
    </source>
</evidence>
<protein>
    <recommendedName>
        <fullName evidence="6">Ion transport domain-containing protein</fullName>
    </recommendedName>
</protein>
<evidence type="ECO:0000256" key="4">
    <source>
        <dbReference type="SAM" id="SignalP"/>
    </source>
</evidence>
<name>A0A7S0QU18_9CRYP</name>
<feature type="chain" id="PRO_5031421711" description="Ion transport domain-containing protein" evidence="4">
    <location>
        <begin position="25"/>
        <end position="199"/>
    </location>
</feature>
<feature type="signal peptide" evidence="4">
    <location>
        <begin position="1"/>
        <end position="24"/>
    </location>
</feature>
<sequence length="199" mass="21635">MVSEVSKVLMVLVIILLAFSTALACVGTDQAVFADFGAALKSLSQLMLNLDPPVFDLSSQAAAIFLVAFVLVSVIGVLNILIAQLNETYDRLSDLTRGYATLHRAQIAVELESYLSVRYRKTVWDSLHLDEPLEFEGGYKGPSGGIQALEPVSVILHPKYIPDRSIWCKGDASPQLPWPETDNKTVDGVLAGESDNQEA</sequence>
<evidence type="ECO:0000256" key="2">
    <source>
        <dbReference type="SAM" id="MobiDB-lite"/>
    </source>
</evidence>
<keyword evidence="4" id="KW-0732">Signal</keyword>
<dbReference type="PROSITE" id="PS51257">
    <property type="entry name" value="PROKAR_LIPOPROTEIN"/>
    <property type="match status" value="1"/>
</dbReference>
<keyword evidence="3" id="KW-0472">Membrane</keyword>
<reference evidence="5" key="1">
    <citation type="submission" date="2021-01" db="EMBL/GenBank/DDBJ databases">
        <authorList>
            <person name="Corre E."/>
            <person name="Pelletier E."/>
            <person name="Niang G."/>
            <person name="Scheremetjew M."/>
            <person name="Finn R."/>
            <person name="Kale V."/>
            <person name="Holt S."/>
            <person name="Cochrane G."/>
            <person name="Meng A."/>
            <person name="Brown T."/>
            <person name="Cohen L."/>
        </authorList>
    </citation>
    <scope>NUCLEOTIDE SEQUENCE</scope>
    <source>
        <strain evidence="5">CCAP979/52</strain>
    </source>
</reference>
<gene>
    <name evidence="5" type="ORF">CCUR1050_LOCUS25933</name>
</gene>
<feature type="region of interest" description="Disordered" evidence="2">
    <location>
        <begin position="172"/>
        <end position="199"/>
    </location>
</feature>
<dbReference type="GO" id="GO:0005216">
    <property type="term" value="F:monoatomic ion channel activity"/>
    <property type="evidence" value="ECO:0007669"/>
    <property type="project" value="InterPro"/>
</dbReference>
<dbReference type="InterPro" id="IPR024862">
    <property type="entry name" value="TRPV"/>
</dbReference>
<dbReference type="PANTHER" id="PTHR10582">
    <property type="entry name" value="TRANSIENT RECEPTOR POTENTIAL ION CHANNEL PROTEIN"/>
    <property type="match status" value="1"/>
</dbReference>
<accession>A0A7S0QU18</accession>
<keyword evidence="3" id="KW-0812">Transmembrane</keyword>
<keyword evidence="1" id="KW-0677">Repeat</keyword>
<organism evidence="5">
    <name type="scientific">Cryptomonas curvata</name>
    <dbReference type="NCBI Taxonomy" id="233186"/>
    <lineage>
        <taxon>Eukaryota</taxon>
        <taxon>Cryptophyceae</taxon>
        <taxon>Cryptomonadales</taxon>
        <taxon>Cryptomonadaceae</taxon>
        <taxon>Cryptomonas</taxon>
    </lineage>
</organism>
<evidence type="ECO:0000256" key="1">
    <source>
        <dbReference type="ARBA" id="ARBA00022737"/>
    </source>
</evidence>
<evidence type="ECO:0008006" key="6">
    <source>
        <dbReference type="Google" id="ProtNLM"/>
    </source>
</evidence>
<evidence type="ECO:0000256" key="3">
    <source>
        <dbReference type="SAM" id="Phobius"/>
    </source>
</evidence>